<protein>
    <submittedName>
        <fullName evidence="1">Uncharacterized protein</fullName>
    </submittedName>
</protein>
<comment type="caution">
    <text evidence="1">The sequence shown here is derived from an EMBL/GenBank/DDBJ whole genome shotgun (WGS) entry which is preliminary data.</text>
</comment>
<keyword evidence="2" id="KW-1185">Reference proteome</keyword>
<evidence type="ECO:0000313" key="2">
    <source>
        <dbReference type="Proteomes" id="UP000830395"/>
    </source>
</evidence>
<dbReference type="EMBL" id="CM040978">
    <property type="protein sequence ID" value="MCJ8731109.1"/>
    <property type="molecule type" value="Genomic_DNA"/>
</dbReference>
<proteinExistence type="predicted"/>
<reference evidence="1" key="1">
    <citation type="submission" date="2020-02" db="EMBL/GenBank/DDBJ databases">
        <title>Genome sequencing of the panga catfish, Pangasius djambal.</title>
        <authorList>
            <person name="Wen M."/>
            <person name="Zahm M."/>
            <person name="Roques C."/>
            <person name="Cabau C."/>
            <person name="Klopp C."/>
            <person name="Donnadieu C."/>
            <person name="Jouanno E."/>
            <person name="Avarre J.-C."/>
            <person name="Campet M."/>
            <person name="Ha T."/>
            <person name="Dugue R."/>
            <person name="Lampietro C."/>
            <person name="Louis A."/>
            <person name="Herpin A."/>
            <person name="Echchiki A."/>
            <person name="Berthelot C."/>
            <person name="Parey E."/>
            <person name="Roest-Crollius H."/>
            <person name="Braasch I."/>
            <person name="Postlethwait J.H."/>
            <person name="Bobe J."/>
            <person name="Montfort J."/>
            <person name="Bouchez O."/>
            <person name="Begum T."/>
            <person name="Schartl M."/>
            <person name="Gustiano R."/>
            <person name="Guiguen Y."/>
        </authorList>
    </citation>
    <scope>NUCLEOTIDE SEQUENCE</scope>
    <source>
        <strain evidence="1">Pdj_M5554</strain>
    </source>
</reference>
<organism evidence="1 2">
    <name type="scientific">Pangasius djambal</name>
    <dbReference type="NCBI Taxonomy" id="1691987"/>
    <lineage>
        <taxon>Eukaryota</taxon>
        <taxon>Metazoa</taxon>
        <taxon>Chordata</taxon>
        <taxon>Craniata</taxon>
        <taxon>Vertebrata</taxon>
        <taxon>Euteleostomi</taxon>
        <taxon>Actinopterygii</taxon>
        <taxon>Neopterygii</taxon>
        <taxon>Teleostei</taxon>
        <taxon>Ostariophysi</taxon>
        <taxon>Siluriformes</taxon>
        <taxon>Pangasiidae</taxon>
        <taxon>Pangasius</taxon>
    </lineage>
</organism>
<gene>
    <name evidence="1" type="ORF">PDJAM_G00195470</name>
</gene>
<sequence>MSETQHHQQHCTVPVSAVTTVQVKFNQAAALTCEWSCSLEAKWTLFSNRDVVVARCDQTSCWSVNKGFKMSHDQYLEGDLTLTITAADDSMRGLYRCQCDGRDINDVRLRIETMTSSVQLNPGEDLQLDLHVPERVEVIYKGGDSADPHGEQICTVDRRSLRCTAEYKPRTSLTNTVLTLRGVKLADGGVYIIRDTENNEYLHIYTVSVRVPVSAVTTVQVKFNQAAALTCEWSCSLEAKWTLFSNRDVVVARCDQTSCWSLKKGFKMSHDQYLEGDLTLTITAADDSMRGLYRCQCDGRDINDVRLRIETMTSSVQLNPGEDLQLDLHVPERVEVIYKGGDSADPHGEQICTVDRSSLNCTAEYTPRTSLTNTVLTLRGVKLADGGVYIIRDTENNEYLHIYTVSVRGTYSV</sequence>
<accession>A0ACC5Y5V4</accession>
<dbReference type="Proteomes" id="UP000830395">
    <property type="component" value="Chromosome 4"/>
</dbReference>
<name>A0ACC5Y5V4_9TELE</name>
<evidence type="ECO:0000313" key="1">
    <source>
        <dbReference type="EMBL" id="MCJ8731109.1"/>
    </source>
</evidence>